<evidence type="ECO:0000256" key="2">
    <source>
        <dbReference type="ARBA" id="ARBA00022448"/>
    </source>
</evidence>
<dbReference type="GO" id="GO:0055085">
    <property type="term" value="P:transmembrane transport"/>
    <property type="evidence" value="ECO:0007669"/>
    <property type="project" value="InterPro"/>
</dbReference>
<sequence length="461" mass="50677">MSNQQQGNLKHGLSNRHIQLIALGGAIGTGLFLGISQSIKLAGPSVILGYAIAGFIAFMMMRQLGEMVVQEPVSGSFSHFAHKYWGSFAGFMSGWNYWVLNILVCMAELTAIGLYIQYWWPEIPTWASALAFFLLINGINLLHVKLFGEMEFWFSIVKILAILAMIGFGSYLLATGTAGPQAGISNLWALGGFFPFGVEGLIMAMAVIIFAFGGIELFGITAAEARDPDKTLPKAVNQIIYRILIFYIATLFILFALFPWNQMAEGGSPFVMVFASLDSHGVATMLNFVILTAAVSVYNGTSYCSSRMLLGLAQQGNAPKFLKQINKRGIPTNAVLVSAFVTVLCVVINYLFPQKAFALLMMLVVAAIVINWIVISWTHLKFRKAMQTQRQTTKFPSIAYPFSNYLCIVFMLGILVVMSLSPDMRIAVMMIPAWILCLMLAYAVKLRKLKNAQPSVALGTD</sequence>
<dbReference type="Gene3D" id="1.20.1740.10">
    <property type="entry name" value="Amino acid/polyamine transporter I"/>
    <property type="match status" value="1"/>
</dbReference>
<dbReference type="Proteomes" id="UP000325177">
    <property type="component" value="Chromosome"/>
</dbReference>
<feature type="transmembrane region" description="Helical" evidence="6">
    <location>
        <begin position="20"/>
        <end position="39"/>
    </location>
</feature>
<dbReference type="RefSeq" id="WP_150026589.1">
    <property type="nucleotide sequence ID" value="NZ_CP043909.1"/>
</dbReference>
<keyword evidence="3 6" id="KW-0812">Transmembrane</keyword>
<keyword evidence="2" id="KW-0813">Transport</keyword>
<keyword evidence="9" id="KW-1185">Reference proteome</keyword>
<dbReference type="InterPro" id="IPR004841">
    <property type="entry name" value="AA-permease/SLC12A_dom"/>
</dbReference>
<accession>A0A5P1UXR2</accession>
<dbReference type="PROSITE" id="PS00218">
    <property type="entry name" value="AMINO_ACID_PERMEASE_1"/>
    <property type="match status" value="1"/>
</dbReference>
<feature type="transmembrane region" description="Helical" evidence="6">
    <location>
        <begin position="156"/>
        <end position="174"/>
    </location>
</feature>
<dbReference type="EMBL" id="CP043909">
    <property type="protein sequence ID" value="QER40417.1"/>
    <property type="molecule type" value="Genomic_DNA"/>
</dbReference>
<protein>
    <submittedName>
        <fullName evidence="8">Amino acid permease</fullName>
    </submittedName>
</protein>
<organism evidence="8 9">
    <name type="scientific">Acinetobacter suaedae</name>
    <dbReference type="NCBI Taxonomy" id="2609668"/>
    <lineage>
        <taxon>Bacteria</taxon>
        <taxon>Pseudomonadati</taxon>
        <taxon>Pseudomonadota</taxon>
        <taxon>Gammaproteobacteria</taxon>
        <taxon>Moraxellales</taxon>
        <taxon>Moraxellaceae</taxon>
        <taxon>Acinetobacter</taxon>
    </lineage>
</organism>
<evidence type="ECO:0000256" key="6">
    <source>
        <dbReference type="SAM" id="Phobius"/>
    </source>
</evidence>
<dbReference type="Pfam" id="PF00324">
    <property type="entry name" value="AA_permease"/>
    <property type="match status" value="1"/>
</dbReference>
<dbReference type="GO" id="GO:0006865">
    <property type="term" value="P:amino acid transport"/>
    <property type="evidence" value="ECO:0007669"/>
    <property type="project" value="InterPro"/>
</dbReference>
<feature type="transmembrane region" description="Helical" evidence="6">
    <location>
        <begin position="358"/>
        <end position="377"/>
    </location>
</feature>
<evidence type="ECO:0000256" key="4">
    <source>
        <dbReference type="ARBA" id="ARBA00022989"/>
    </source>
</evidence>
<reference evidence="8 9" key="1">
    <citation type="submission" date="2019-09" db="EMBL/GenBank/DDBJ databases">
        <title>Acinetobacter sp. C16S1 isolated from saline soil.</title>
        <authorList>
            <person name="Xu L."/>
            <person name="Sun J.-Q."/>
        </authorList>
    </citation>
    <scope>NUCLEOTIDE SEQUENCE [LARGE SCALE GENOMIC DNA]</scope>
    <source>
        <strain evidence="8 9">C16S1</strain>
    </source>
</reference>
<evidence type="ECO:0000256" key="5">
    <source>
        <dbReference type="ARBA" id="ARBA00023136"/>
    </source>
</evidence>
<dbReference type="PANTHER" id="PTHR43495">
    <property type="entry name" value="GABA PERMEASE"/>
    <property type="match status" value="1"/>
</dbReference>
<feature type="transmembrane region" description="Helical" evidence="6">
    <location>
        <begin position="426"/>
        <end position="444"/>
    </location>
</feature>
<feature type="transmembrane region" description="Helical" evidence="6">
    <location>
        <begin position="330"/>
        <end position="352"/>
    </location>
</feature>
<feature type="transmembrane region" description="Helical" evidence="6">
    <location>
        <begin position="126"/>
        <end position="144"/>
    </location>
</feature>
<dbReference type="PIRSF" id="PIRSF006060">
    <property type="entry name" value="AA_transporter"/>
    <property type="match status" value="1"/>
</dbReference>
<dbReference type="GO" id="GO:0016020">
    <property type="term" value="C:membrane"/>
    <property type="evidence" value="ECO:0007669"/>
    <property type="project" value="UniProtKB-SubCell"/>
</dbReference>
<keyword evidence="5 6" id="KW-0472">Membrane</keyword>
<dbReference type="AlphaFoldDB" id="A0A5P1UXR2"/>
<comment type="subcellular location">
    <subcellularLocation>
        <location evidence="1">Membrane</location>
        <topology evidence="1">Multi-pass membrane protein</topology>
    </subcellularLocation>
</comment>
<feature type="domain" description="Amino acid permease/ SLC12A" evidence="7">
    <location>
        <begin position="17"/>
        <end position="448"/>
    </location>
</feature>
<evidence type="ECO:0000313" key="9">
    <source>
        <dbReference type="Proteomes" id="UP000325177"/>
    </source>
</evidence>
<dbReference type="KEGG" id="asue:F2A31_12165"/>
<feature type="transmembrane region" description="Helical" evidence="6">
    <location>
        <begin position="280"/>
        <end position="298"/>
    </location>
</feature>
<proteinExistence type="predicted"/>
<feature type="transmembrane region" description="Helical" evidence="6">
    <location>
        <begin position="239"/>
        <end position="260"/>
    </location>
</feature>
<feature type="transmembrane region" description="Helical" evidence="6">
    <location>
        <begin position="97"/>
        <end position="120"/>
    </location>
</feature>
<feature type="transmembrane region" description="Helical" evidence="6">
    <location>
        <begin position="45"/>
        <end position="61"/>
    </location>
</feature>
<evidence type="ECO:0000259" key="7">
    <source>
        <dbReference type="Pfam" id="PF00324"/>
    </source>
</evidence>
<gene>
    <name evidence="8" type="ORF">F2A31_12165</name>
</gene>
<dbReference type="PANTHER" id="PTHR43495:SF3">
    <property type="entry name" value="PHENYLALANINE-SPECIFIC PERMEASE"/>
    <property type="match status" value="1"/>
</dbReference>
<name>A0A5P1UXR2_9GAMM</name>
<evidence type="ECO:0000256" key="1">
    <source>
        <dbReference type="ARBA" id="ARBA00004141"/>
    </source>
</evidence>
<evidence type="ECO:0000313" key="8">
    <source>
        <dbReference type="EMBL" id="QER40417.1"/>
    </source>
</evidence>
<dbReference type="FunFam" id="1.20.1740.10:FF:000001">
    <property type="entry name" value="Amino acid permease"/>
    <property type="match status" value="1"/>
</dbReference>
<feature type="transmembrane region" description="Helical" evidence="6">
    <location>
        <begin position="398"/>
        <end position="420"/>
    </location>
</feature>
<evidence type="ECO:0000256" key="3">
    <source>
        <dbReference type="ARBA" id="ARBA00022692"/>
    </source>
</evidence>
<dbReference type="InterPro" id="IPR004840">
    <property type="entry name" value="Amino_acid_permease_CS"/>
</dbReference>
<feature type="transmembrane region" description="Helical" evidence="6">
    <location>
        <begin position="194"/>
        <end position="218"/>
    </location>
</feature>
<keyword evidence="4 6" id="KW-1133">Transmembrane helix</keyword>